<dbReference type="Pfam" id="PF12627">
    <property type="entry name" value="PolyA_pol_RNAbd"/>
    <property type="match status" value="1"/>
</dbReference>
<dbReference type="Pfam" id="PF13735">
    <property type="entry name" value="tRNA_NucTran2_2"/>
    <property type="match status" value="1"/>
</dbReference>
<protein>
    <submittedName>
        <fullName evidence="13">CCA tRNA nucleotidyltransferase</fullName>
        <ecNumber evidence="13">2.7.7.72</ecNumber>
    </submittedName>
</protein>
<dbReference type="InterPro" id="IPR002646">
    <property type="entry name" value="PolA_pol_head_dom"/>
</dbReference>
<dbReference type="GO" id="GO:0046872">
    <property type="term" value="F:metal ion binding"/>
    <property type="evidence" value="ECO:0007669"/>
    <property type="project" value="UniProtKB-KW"/>
</dbReference>
<keyword evidence="2 9" id="KW-0808">Transferase</keyword>
<evidence type="ECO:0000256" key="9">
    <source>
        <dbReference type="RuleBase" id="RU003953"/>
    </source>
</evidence>
<dbReference type="PANTHER" id="PTHR46173:SF1">
    <property type="entry name" value="CCA TRNA NUCLEOTIDYLTRANSFERASE 1, MITOCHONDRIAL"/>
    <property type="match status" value="1"/>
</dbReference>
<reference evidence="14" key="1">
    <citation type="submission" date="2018-12" db="EMBL/GenBank/DDBJ databases">
        <title>Genome sequence of Peanibacillus sp.</title>
        <authorList>
            <person name="Subramani G."/>
            <person name="Srinivasan S."/>
            <person name="Kim M.K."/>
        </authorList>
    </citation>
    <scope>NUCLEOTIDE SEQUENCE [LARGE SCALE GENOMIC DNA]</scope>
    <source>
        <strain evidence="14">18JY67-1</strain>
    </source>
</reference>
<dbReference type="SUPFAM" id="SSF81891">
    <property type="entry name" value="Poly A polymerase C-terminal region-like"/>
    <property type="match status" value="1"/>
</dbReference>
<accession>A0A3S9A4S5</accession>
<evidence type="ECO:0000256" key="2">
    <source>
        <dbReference type="ARBA" id="ARBA00022679"/>
    </source>
</evidence>
<dbReference type="InterPro" id="IPR032810">
    <property type="entry name" value="CCA-adding_enz_C"/>
</dbReference>
<keyword evidence="7" id="KW-0460">Magnesium</keyword>
<keyword evidence="14" id="KW-1185">Reference proteome</keyword>
<evidence type="ECO:0000259" key="10">
    <source>
        <dbReference type="Pfam" id="PF01743"/>
    </source>
</evidence>
<keyword evidence="5" id="KW-0479">Metal-binding</keyword>
<feature type="domain" description="tRNA nucleotidyltransferase/poly(A) polymerase RNA and SrmB- binding" evidence="11">
    <location>
        <begin position="173"/>
        <end position="225"/>
    </location>
</feature>
<comment type="cofactor">
    <cofactor evidence="1">
        <name>Mg(2+)</name>
        <dbReference type="ChEBI" id="CHEBI:18420"/>
    </cofactor>
</comment>
<evidence type="ECO:0000313" key="14">
    <source>
        <dbReference type="Proteomes" id="UP000272528"/>
    </source>
</evidence>
<keyword evidence="6" id="KW-0547">Nucleotide-binding</keyword>
<evidence type="ECO:0000259" key="12">
    <source>
        <dbReference type="Pfam" id="PF13735"/>
    </source>
</evidence>
<evidence type="ECO:0000259" key="11">
    <source>
        <dbReference type="Pfam" id="PF12627"/>
    </source>
</evidence>
<dbReference type="AlphaFoldDB" id="A0A3S9A4S5"/>
<dbReference type="EC" id="2.7.7.72" evidence="13"/>
<gene>
    <name evidence="13" type="ORF">EJC50_14590</name>
</gene>
<keyword evidence="8 9" id="KW-0694">RNA-binding</keyword>
<evidence type="ECO:0000256" key="7">
    <source>
        <dbReference type="ARBA" id="ARBA00022842"/>
    </source>
</evidence>
<evidence type="ECO:0000256" key="4">
    <source>
        <dbReference type="ARBA" id="ARBA00022695"/>
    </source>
</evidence>
<evidence type="ECO:0000256" key="5">
    <source>
        <dbReference type="ARBA" id="ARBA00022723"/>
    </source>
</evidence>
<dbReference type="KEGG" id="palb:EJC50_14590"/>
<dbReference type="OrthoDB" id="9805698at2"/>
<dbReference type="Gene3D" id="3.30.460.10">
    <property type="entry name" value="Beta Polymerase, domain 2"/>
    <property type="match status" value="1"/>
</dbReference>
<evidence type="ECO:0000256" key="3">
    <source>
        <dbReference type="ARBA" id="ARBA00022694"/>
    </source>
</evidence>
<dbReference type="GO" id="GO:0000166">
    <property type="term" value="F:nucleotide binding"/>
    <property type="evidence" value="ECO:0007669"/>
    <property type="project" value="UniProtKB-KW"/>
</dbReference>
<dbReference type="EMBL" id="CP034437">
    <property type="protein sequence ID" value="AZN40749.1"/>
    <property type="molecule type" value="Genomic_DNA"/>
</dbReference>
<feature type="domain" description="Poly A polymerase head" evidence="10">
    <location>
        <begin position="26"/>
        <end position="144"/>
    </location>
</feature>
<evidence type="ECO:0000256" key="1">
    <source>
        <dbReference type="ARBA" id="ARBA00001946"/>
    </source>
</evidence>
<evidence type="ECO:0000256" key="8">
    <source>
        <dbReference type="ARBA" id="ARBA00022884"/>
    </source>
</evidence>
<dbReference type="Pfam" id="PF01743">
    <property type="entry name" value="PolyA_pol"/>
    <property type="match status" value="1"/>
</dbReference>
<sequence>MSWSDALTKALPLLHVLEGRGNEAVFVGGSVRDTLLGKKLKDVDIATSATPEEVIAAFPHTIPTGLQHGTVTVVHDGETYEITTFRTESAYEQFRRPSEVQFVTSLEADLLRRDFTINSMAMRADGTIVDPFRGLTDLRRGVLRCVGDADARLQEDALRIVRAVRFAAAYKLRIAHGTWRAILRHRELLKHIAMERIGLELDKMVGGSGPQQAAALLAVSELLAYTKEPLPEPLAVAAAKYREDKQSSIRSRLRARQTEEHSSPVQQAAIRALIELAQPEDRWAALCIALQFTEEQGEELFAALKYATARNAQLAAVIGLHRKLTSSCDSLSREQLSDQWVRLIVGKFGIAAARGWLRIMRAIPALLPPSLLQLKLDSQSSQQATAGVELLAELELRMDKLPAVRLKDLAVRGSDVQDLQKGRQAGPWLGQTMNELLLATALGEVPNEKEPLLNYAAHLFAIGSVANEESL</sequence>
<dbReference type="GO" id="GO:0008033">
    <property type="term" value="P:tRNA processing"/>
    <property type="evidence" value="ECO:0007669"/>
    <property type="project" value="UniProtKB-KW"/>
</dbReference>
<dbReference type="CDD" id="cd05398">
    <property type="entry name" value="NT_ClassII-CCAase"/>
    <property type="match status" value="1"/>
</dbReference>
<organism evidence="13 14">
    <name type="scientific">Paenibacillus albus</name>
    <dbReference type="NCBI Taxonomy" id="2495582"/>
    <lineage>
        <taxon>Bacteria</taxon>
        <taxon>Bacillati</taxon>
        <taxon>Bacillota</taxon>
        <taxon>Bacilli</taxon>
        <taxon>Bacillales</taxon>
        <taxon>Paenibacillaceae</taxon>
        <taxon>Paenibacillus</taxon>
    </lineage>
</organism>
<name>A0A3S9A4S5_9BACL</name>
<dbReference type="Gene3D" id="1.10.246.80">
    <property type="match status" value="1"/>
</dbReference>
<dbReference type="InterPro" id="IPR043519">
    <property type="entry name" value="NT_sf"/>
</dbReference>
<dbReference type="RefSeq" id="WP_126016144.1">
    <property type="nucleotide sequence ID" value="NZ_CP034437.1"/>
</dbReference>
<feature type="domain" description="CCA-adding enzyme C-terminal" evidence="12">
    <location>
        <begin position="386"/>
        <end position="455"/>
    </location>
</feature>
<dbReference type="GO" id="GO:0004810">
    <property type="term" value="F:CCA tRNA nucleotidyltransferase activity"/>
    <property type="evidence" value="ECO:0007669"/>
    <property type="project" value="UniProtKB-EC"/>
</dbReference>
<dbReference type="InterPro" id="IPR050264">
    <property type="entry name" value="Bact_CCA-adding_enz_type3_sf"/>
</dbReference>
<keyword evidence="4 13" id="KW-0548">Nucleotidyltransferase</keyword>
<dbReference type="Gene3D" id="1.10.3090.10">
    <property type="entry name" value="cca-adding enzyme, domain 2"/>
    <property type="match status" value="1"/>
</dbReference>
<dbReference type="NCBIfam" id="NF009814">
    <property type="entry name" value="PRK13299.1"/>
    <property type="match status" value="1"/>
</dbReference>
<dbReference type="SUPFAM" id="SSF81301">
    <property type="entry name" value="Nucleotidyltransferase"/>
    <property type="match status" value="1"/>
</dbReference>
<evidence type="ECO:0000256" key="6">
    <source>
        <dbReference type="ARBA" id="ARBA00022741"/>
    </source>
</evidence>
<dbReference type="GO" id="GO:0000049">
    <property type="term" value="F:tRNA binding"/>
    <property type="evidence" value="ECO:0007669"/>
    <property type="project" value="TreeGrafter"/>
</dbReference>
<comment type="similarity">
    <text evidence="9">Belongs to the tRNA nucleotidyltransferase/poly(A) polymerase family.</text>
</comment>
<keyword evidence="3" id="KW-0819">tRNA processing</keyword>
<dbReference type="InterPro" id="IPR032828">
    <property type="entry name" value="PolyA_RNA-bd"/>
</dbReference>
<dbReference type="Proteomes" id="UP000272528">
    <property type="component" value="Chromosome"/>
</dbReference>
<evidence type="ECO:0000313" key="13">
    <source>
        <dbReference type="EMBL" id="AZN40749.1"/>
    </source>
</evidence>
<dbReference type="PANTHER" id="PTHR46173">
    <property type="entry name" value="CCA TRNA NUCLEOTIDYLTRANSFERASE 1, MITOCHONDRIAL"/>
    <property type="match status" value="1"/>
</dbReference>
<proteinExistence type="inferred from homology"/>